<dbReference type="Proteomes" id="UP000739180">
    <property type="component" value="Unassembled WGS sequence"/>
</dbReference>
<keyword evidence="1" id="KW-0812">Transmembrane</keyword>
<organism evidence="2 3">
    <name type="scientific">Alloalcanivorax gelatiniphagus</name>
    <dbReference type="NCBI Taxonomy" id="1194167"/>
    <lineage>
        <taxon>Bacteria</taxon>
        <taxon>Pseudomonadati</taxon>
        <taxon>Pseudomonadota</taxon>
        <taxon>Gammaproteobacteria</taxon>
        <taxon>Oceanospirillales</taxon>
        <taxon>Alcanivoracaceae</taxon>
        <taxon>Alloalcanivorax</taxon>
    </lineage>
</organism>
<sequence>MAQSPLKKILIIIGLMLVLVVPLLMIQAKINERQQRAMVVSAQISNQYGGEQTLSGPVILVPQVRRHEVVYTDKETGESRSRIETRYERIARVPDTLTIDGELRTETLYRGIYGTPVYRSQLNVEAAFPAGWGEPQSSAFRDQRAALLVLRVEDLRGLAERPRLSIGDQTLTLLEPGEIPESLGGNVLVAKLPDNLPGPFTVSVELNLNGSRSLAALPLAKETSMTLRGDWPHPGFTGLLLPAERQVGDDGFMGRWYTNSLAAASAISCAGDNALCQDYQKALRVDLVQPVTGLLSSERALKYSYLIVGLTFAAFFLFEVMRRMAVHPMQYLLVGLALAMFYLLLVALGEHVDFAWAYGIGGLACVGVIGVYLSAVLRSAKAGWGFAGAQALVLALIYAILNAEDYALLMGSSLLFVTLAAVMVLTRHVDWSAAQTRGQ</sequence>
<protein>
    <submittedName>
        <fullName evidence="2">Cell envelope integrity protein CreD</fullName>
    </submittedName>
</protein>
<keyword evidence="1" id="KW-0472">Membrane</keyword>
<evidence type="ECO:0000313" key="3">
    <source>
        <dbReference type="Proteomes" id="UP000739180"/>
    </source>
</evidence>
<name>A0ABY2XHL1_9GAMM</name>
<feature type="transmembrane region" description="Helical" evidence="1">
    <location>
        <begin position="382"/>
        <end position="401"/>
    </location>
</feature>
<dbReference type="Pfam" id="PF06123">
    <property type="entry name" value="CreD"/>
    <property type="match status" value="1"/>
</dbReference>
<comment type="caution">
    <text evidence="2">The sequence shown here is derived from an EMBL/GenBank/DDBJ whole genome shotgun (WGS) entry which is preliminary data.</text>
</comment>
<feature type="transmembrane region" description="Helical" evidence="1">
    <location>
        <begin position="300"/>
        <end position="318"/>
    </location>
</feature>
<keyword evidence="3" id="KW-1185">Reference proteome</keyword>
<keyword evidence="1" id="KW-1133">Transmembrane helix</keyword>
<reference evidence="2 3" key="1">
    <citation type="submission" date="2019-05" db="EMBL/GenBank/DDBJ databases">
        <title>Genome of Alcanivorax gelatiniphagus, an oil degrading marine bacteria.</title>
        <authorList>
            <person name="Kwon K.K."/>
        </authorList>
    </citation>
    <scope>NUCLEOTIDE SEQUENCE [LARGE SCALE GENOMIC DNA]</scope>
    <source>
        <strain evidence="2 3">MEBiC 08158</strain>
    </source>
</reference>
<feature type="transmembrane region" description="Helical" evidence="1">
    <location>
        <begin position="355"/>
        <end position="375"/>
    </location>
</feature>
<dbReference type="EMBL" id="VCQT01000044">
    <property type="protein sequence ID" value="TMW11236.1"/>
    <property type="molecule type" value="Genomic_DNA"/>
</dbReference>
<proteinExistence type="predicted"/>
<accession>A0ABY2XHL1</accession>
<dbReference type="InterPro" id="IPR010364">
    <property type="entry name" value="Uncharacterised_IM_CreD"/>
</dbReference>
<dbReference type="PANTHER" id="PTHR30092">
    <property type="entry name" value="INNER MEMBRANE PROTEIN CRED"/>
    <property type="match status" value="1"/>
</dbReference>
<dbReference type="RefSeq" id="WP_138773336.1">
    <property type="nucleotide sequence ID" value="NZ_JBHSSX010000023.1"/>
</dbReference>
<gene>
    <name evidence="2" type="ORF">FGS76_14340</name>
</gene>
<dbReference type="PIRSF" id="PIRSF004548">
    <property type="entry name" value="CreD"/>
    <property type="match status" value="1"/>
</dbReference>
<dbReference type="PANTHER" id="PTHR30092:SF0">
    <property type="entry name" value="INNER MEMBRANE PROTEIN CRED"/>
    <property type="match status" value="1"/>
</dbReference>
<feature type="transmembrane region" description="Helical" evidence="1">
    <location>
        <begin position="330"/>
        <end position="349"/>
    </location>
</feature>
<feature type="transmembrane region" description="Helical" evidence="1">
    <location>
        <begin position="407"/>
        <end position="425"/>
    </location>
</feature>
<dbReference type="NCBIfam" id="NF008712">
    <property type="entry name" value="PRK11715.1-1"/>
    <property type="match status" value="1"/>
</dbReference>
<evidence type="ECO:0000313" key="2">
    <source>
        <dbReference type="EMBL" id="TMW11236.1"/>
    </source>
</evidence>
<evidence type="ECO:0000256" key="1">
    <source>
        <dbReference type="SAM" id="Phobius"/>
    </source>
</evidence>